<dbReference type="InterPro" id="IPR051454">
    <property type="entry name" value="RNA/ubiquinone_mod_enzymes"/>
</dbReference>
<gene>
    <name evidence="1" type="ORF">DLK05_00900</name>
</gene>
<reference evidence="1 2" key="1">
    <citation type="submission" date="2018-11" db="EMBL/GenBank/DDBJ databases">
        <title>Parancylomarina longa gen. nov., sp. nov., isolated from sediments of southern Okinawa.</title>
        <authorList>
            <person name="Fu T."/>
        </authorList>
    </citation>
    <scope>NUCLEOTIDE SEQUENCE [LARGE SCALE GENOMIC DNA]</scope>
    <source>
        <strain evidence="1 2">T3-2 S1-C</strain>
    </source>
</reference>
<dbReference type="EMBL" id="RJJX01000001">
    <property type="protein sequence ID" value="RUT79942.1"/>
    <property type="molecule type" value="Genomic_DNA"/>
</dbReference>
<evidence type="ECO:0000313" key="1">
    <source>
        <dbReference type="EMBL" id="RUT79942.1"/>
    </source>
</evidence>
<keyword evidence="2" id="KW-1185">Reference proteome</keyword>
<dbReference type="Pfam" id="PF01136">
    <property type="entry name" value="Peptidase_U32"/>
    <property type="match status" value="1"/>
</dbReference>
<proteinExistence type="predicted"/>
<evidence type="ECO:0000313" key="2">
    <source>
        <dbReference type="Proteomes" id="UP000282985"/>
    </source>
</evidence>
<dbReference type="AlphaFoldDB" id="A0A434AZ92"/>
<dbReference type="RefSeq" id="WP_127342085.1">
    <property type="nucleotide sequence ID" value="NZ_RJJX01000001.1"/>
</dbReference>
<comment type="caution">
    <text evidence="1">The sequence shown here is derived from an EMBL/GenBank/DDBJ whole genome shotgun (WGS) entry which is preliminary data.</text>
</comment>
<dbReference type="InterPro" id="IPR001539">
    <property type="entry name" value="Peptidase_U32"/>
</dbReference>
<dbReference type="PANTHER" id="PTHR30217">
    <property type="entry name" value="PEPTIDASE U32 FAMILY"/>
    <property type="match status" value="1"/>
</dbReference>
<dbReference type="Proteomes" id="UP000282985">
    <property type="component" value="Unassembled WGS sequence"/>
</dbReference>
<sequence>MNKPELLLPVGNPEMFHAAIKGGADAVYLGLRQFNARGRASNFTTAQLQALLKLAKKNHIKVYLTLNTVIKNAELSDMLDMLNLIQKTSISAIIIQDWGVYHLVKKHFPDITIHASTQMAHHNSLGAIYCKQKDFERVVMARELTLAEVREIKEKSTIELEIFMHGALCYSFSGMCLFSSFIGGCGANRGLCTQPCRRLYETGNENRYVFSLKDNQAVEVLPQLMKMGVESIKIEGRLKPAEFVYNVAKAYREVIDNNDLKTAKEILAYDMGREKTGYFLAGNVDKAITENTNTGILIGIVEKRNRESILFSSSYEIQTGNRIRFKQQNGEAQKAVKVKAFQTLGKGMYQIEAGNIIAQKGDQVYLAGRMQEKFPNKFREEGRAFQANMHKAEKAKILNNIGSKNIPRKEQIYVRIDSLAWLRKVQLNEIDCLILNLKKSEWKELKWEVPFLQKNAHKIHIELPKFISEKEIPFYKDLCKLSMQKGYSNFMISHLSQKLLLPPKARISCNENVYLFNDAAIAHLRTDKINLYTYPQENDLENLLLGKDRFGIVPLYFYPQLFYSRMPIKTGNDNELIDDMQGEYEKELRDGITIIYPKHPVSWVQQKNNLYKEGFRRFLMDLSHEKPSSNAFKRLMKYYQQSKQVQPSTSFNLKKGLK</sequence>
<protein>
    <submittedName>
        <fullName evidence="1">U32 family peptidase</fullName>
    </submittedName>
</protein>
<organism evidence="1 2">
    <name type="scientific">Ancylomarina longa</name>
    <dbReference type="NCBI Taxonomy" id="2487017"/>
    <lineage>
        <taxon>Bacteria</taxon>
        <taxon>Pseudomonadati</taxon>
        <taxon>Bacteroidota</taxon>
        <taxon>Bacteroidia</taxon>
        <taxon>Marinilabiliales</taxon>
        <taxon>Marinifilaceae</taxon>
        <taxon>Ancylomarina</taxon>
    </lineage>
</organism>
<dbReference type="PANTHER" id="PTHR30217:SF10">
    <property type="entry name" value="23S RRNA 5-HYDROXYCYTIDINE C2501 SYNTHASE"/>
    <property type="match status" value="1"/>
</dbReference>
<accession>A0A434AZ92</accession>
<dbReference type="OrthoDB" id="9807498at2"/>
<name>A0A434AZ92_9BACT</name>